<dbReference type="InterPro" id="IPR001202">
    <property type="entry name" value="WW_dom"/>
</dbReference>
<dbReference type="PROSITE" id="PS50020">
    <property type="entry name" value="WW_DOMAIN_2"/>
    <property type="match status" value="1"/>
</dbReference>
<dbReference type="AlphaFoldDB" id="D8LX35"/>
<evidence type="ECO:0000313" key="2">
    <source>
        <dbReference type="EMBL" id="CBK20830.2"/>
    </source>
</evidence>
<dbReference type="RefSeq" id="XP_012894878.1">
    <property type="nucleotide sequence ID" value="XM_013039424.1"/>
</dbReference>
<proteinExistence type="predicted"/>
<dbReference type="OrthoDB" id="6344460at2759"/>
<dbReference type="PANTHER" id="PTHR21715:SF0">
    <property type="entry name" value="RH04127P"/>
    <property type="match status" value="1"/>
</dbReference>
<dbReference type="GeneID" id="24922322"/>
<reference evidence="2" key="1">
    <citation type="submission" date="2010-02" db="EMBL/GenBank/DDBJ databases">
        <title>Sequencing and annotation of the Blastocystis hominis genome.</title>
        <authorList>
            <person name="Wincker P."/>
        </authorList>
    </citation>
    <scope>NUCLEOTIDE SEQUENCE</scope>
    <source>
        <strain evidence="2">Singapore isolate B</strain>
    </source>
</reference>
<dbReference type="SUPFAM" id="SSF51045">
    <property type="entry name" value="WW domain"/>
    <property type="match status" value="1"/>
</dbReference>
<protein>
    <recommendedName>
        <fullName evidence="1">WW domain-containing protein</fullName>
    </recommendedName>
</protein>
<dbReference type="InterPro" id="IPR053233">
    <property type="entry name" value="ABRA-related"/>
</dbReference>
<gene>
    <name evidence="2" type="ORF">GSBLH_T00006197001</name>
</gene>
<evidence type="ECO:0000313" key="3">
    <source>
        <dbReference type="Proteomes" id="UP000008312"/>
    </source>
</evidence>
<dbReference type="Proteomes" id="UP000008312">
    <property type="component" value="Unassembled WGS sequence"/>
</dbReference>
<organism evidence="2">
    <name type="scientific">Blastocystis hominis</name>
    <dbReference type="NCBI Taxonomy" id="12968"/>
    <lineage>
        <taxon>Eukaryota</taxon>
        <taxon>Sar</taxon>
        <taxon>Stramenopiles</taxon>
        <taxon>Bigyra</taxon>
        <taxon>Opalozoa</taxon>
        <taxon>Opalinata</taxon>
        <taxon>Blastocystidae</taxon>
        <taxon>Blastocystis</taxon>
    </lineage>
</organism>
<sequence length="172" mass="19965">MDNSYILLQENDSEYEPTEEEVREEARFLGIAPSDEHLLWIAKEALRAPLPKNWEPYQHKKTGVIVYYNTKTGETSENHPLDDYFRSLYMKLKTTPLPVESFSMRDMSGAENVTESHPPNFQPKDSVGIINSAEFQLSHSLSFLNSYDRREAESLQNEIQKLTVEITLFNEF</sequence>
<dbReference type="EMBL" id="FN668639">
    <property type="protein sequence ID" value="CBK20830.2"/>
    <property type="molecule type" value="Genomic_DNA"/>
</dbReference>
<name>D8LX35_BLAHO</name>
<accession>D8LX35</accession>
<dbReference type="PANTHER" id="PTHR21715">
    <property type="entry name" value="RH04127P"/>
    <property type="match status" value="1"/>
</dbReference>
<evidence type="ECO:0000259" key="1">
    <source>
        <dbReference type="PROSITE" id="PS50020"/>
    </source>
</evidence>
<dbReference type="InterPro" id="IPR036020">
    <property type="entry name" value="WW_dom_sf"/>
</dbReference>
<dbReference type="Gene3D" id="3.30.1470.10">
    <property type="entry name" value="Photosystem I PsaD, reaction center subunit II"/>
    <property type="match status" value="1"/>
</dbReference>
<keyword evidence="3" id="KW-1185">Reference proteome</keyword>
<feature type="domain" description="WW" evidence="1">
    <location>
        <begin position="48"/>
        <end position="82"/>
    </location>
</feature>
<dbReference type="InParanoid" id="D8LX35"/>